<evidence type="ECO:0008006" key="3">
    <source>
        <dbReference type="Google" id="ProtNLM"/>
    </source>
</evidence>
<protein>
    <recommendedName>
        <fullName evidence="3">BNR repeat-containing family member</fullName>
    </recommendedName>
</protein>
<dbReference type="EMBL" id="FOXS01000004">
    <property type="protein sequence ID" value="SFQ58939.1"/>
    <property type="molecule type" value="Genomic_DNA"/>
</dbReference>
<organism evidence="1 2">
    <name type="scientific">Hymenobacter arizonensis</name>
    <name type="common">Siccationidurans arizonensis</name>
    <dbReference type="NCBI Taxonomy" id="1227077"/>
    <lineage>
        <taxon>Bacteria</taxon>
        <taxon>Pseudomonadati</taxon>
        <taxon>Bacteroidota</taxon>
        <taxon>Cytophagia</taxon>
        <taxon>Cytophagales</taxon>
        <taxon>Hymenobacteraceae</taxon>
        <taxon>Hymenobacter</taxon>
    </lineage>
</organism>
<dbReference type="RefSeq" id="WP_092675503.1">
    <property type="nucleotide sequence ID" value="NZ_FOXS01000004.1"/>
</dbReference>
<evidence type="ECO:0000313" key="1">
    <source>
        <dbReference type="EMBL" id="SFQ58939.1"/>
    </source>
</evidence>
<dbReference type="AlphaFoldDB" id="A0A1I5ZR27"/>
<sequence>MQVIARYGWVAIILLLVSCKKEIEKIVVSDRDREYSWVLAEPFVGLYNIVLGIGKGTDRLYLQQPGAFTTVMLNQSRPRFREGPLVFVPTDVNVRLPIGPDFFVTYGDTTVTIIPTQSPVSSQSYHTIRLKRLDQRAQLVPKGNRTYFKMGAINANRYLLFTYLTDSFFLDSQMHLVLAQVPTYDGYGIPSRPMLTPRVITIPVVGLPIYPSYPLLITAIDNYFLVDCGSQGVYRVEQNGTYRQVLNQVHRVETFYKWQGRVYAHTANDQLGISNDDGLTWQFASGIPSLLRNNTMHPVGDSLVGIRHGAGNDYLFTLKMSNTGTGYRARLLKRDGLEKLELNSLETWRDTVYLATSGGLFKKSVKTFFEDQPK</sequence>
<reference evidence="2" key="1">
    <citation type="submission" date="2016-10" db="EMBL/GenBank/DDBJ databases">
        <authorList>
            <person name="Varghese N."/>
            <person name="Submissions S."/>
        </authorList>
    </citation>
    <scope>NUCLEOTIDE SEQUENCE [LARGE SCALE GENOMIC DNA]</scope>
    <source>
        <strain evidence="2">OR362-8,ATCC BAA-1266,JCM 13504</strain>
    </source>
</reference>
<keyword evidence="2" id="KW-1185">Reference proteome</keyword>
<accession>A0A1I5ZR27</accession>
<dbReference type="PROSITE" id="PS51257">
    <property type="entry name" value="PROKAR_LIPOPROTEIN"/>
    <property type="match status" value="1"/>
</dbReference>
<proteinExistence type="predicted"/>
<name>A0A1I5ZR27_HYMAR</name>
<dbReference type="OrthoDB" id="874241at2"/>
<evidence type="ECO:0000313" key="2">
    <source>
        <dbReference type="Proteomes" id="UP000199029"/>
    </source>
</evidence>
<gene>
    <name evidence="1" type="ORF">SAMN04515668_3144</name>
</gene>
<dbReference type="Proteomes" id="UP000199029">
    <property type="component" value="Unassembled WGS sequence"/>
</dbReference>